<dbReference type="GeneID" id="68311950"/>
<protein>
    <submittedName>
        <fullName evidence="2">Uncharacterized protein</fullName>
    </submittedName>
</protein>
<dbReference type="KEGG" id="fmu:J7337_004093"/>
<evidence type="ECO:0000313" key="3">
    <source>
        <dbReference type="Proteomes" id="UP000827133"/>
    </source>
</evidence>
<gene>
    <name evidence="2" type="ORF">J7337_004093</name>
</gene>
<reference evidence="2" key="1">
    <citation type="journal article" date="2021" name="Mol. Plant Microbe Interact.">
        <title>Telomere to telomere genome assembly of Fusarium musae F31, causal agent of crown rot disease of banana.</title>
        <authorList>
            <person name="Degradi L."/>
            <person name="Tava V."/>
            <person name="Kunova A."/>
            <person name="Cortesi P."/>
            <person name="Saracchi M."/>
            <person name="Pasquali M."/>
        </authorList>
    </citation>
    <scope>NUCLEOTIDE SEQUENCE</scope>
    <source>
        <strain evidence="2">F31</strain>
    </source>
</reference>
<organism evidence="2 3">
    <name type="scientific">Fusarium musae</name>
    <dbReference type="NCBI Taxonomy" id="1042133"/>
    <lineage>
        <taxon>Eukaryota</taxon>
        <taxon>Fungi</taxon>
        <taxon>Dikarya</taxon>
        <taxon>Ascomycota</taxon>
        <taxon>Pezizomycotina</taxon>
        <taxon>Sordariomycetes</taxon>
        <taxon>Hypocreomycetidae</taxon>
        <taxon>Hypocreales</taxon>
        <taxon>Nectriaceae</taxon>
        <taxon>Fusarium</taxon>
    </lineage>
</organism>
<sequence length="146" mass="17234">MRDGFAFRRSMPANRQKNERVEPRFTRWPVEVQQVIVTTQDGQPPKDELRYPGEGEWERVWNLSDVENLYDMGLWDNLVDIFVRDYGFGNKNDEPNAERRRRRVSEPYADDDLQADCGIQTPVHDVQGRAYCMDVRLNDVSRQETP</sequence>
<proteinExistence type="predicted"/>
<name>A0A9P8DL38_9HYPO</name>
<comment type="caution">
    <text evidence="2">The sequence shown here is derived from an EMBL/GenBank/DDBJ whole genome shotgun (WGS) entry which is preliminary data.</text>
</comment>
<dbReference type="EMBL" id="JAHBCI010000003">
    <property type="protein sequence ID" value="KAG9504129.1"/>
    <property type="molecule type" value="Genomic_DNA"/>
</dbReference>
<evidence type="ECO:0000256" key="1">
    <source>
        <dbReference type="SAM" id="MobiDB-lite"/>
    </source>
</evidence>
<dbReference type="RefSeq" id="XP_044683129.1">
    <property type="nucleotide sequence ID" value="XM_044821796.1"/>
</dbReference>
<dbReference type="AlphaFoldDB" id="A0A9P8DL38"/>
<feature type="region of interest" description="Disordered" evidence="1">
    <location>
        <begin position="1"/>
        <end position="20"/>
    </location>
</feature>
<accession>A0A9P8DL38</accession>
<keyword evidence="3" id="KW-1185">Reference proteome</keyword>
<dbReference type="Proteomes" id="UP000827133">
    <property type="component" value="Unassembled WGS sequence"/>
</dbReference>
<evidence type="ECO:0000313" key="2">
    <source>
        <dbReference type="EMBL" id="KAG9504129.1"/>
    </source>
</evidence>